<evidence type="ECO:0000313" key="1">
    <source>
        <dbReference type="EMBL" id="CAG8691130.1"/>
    </source>
</evidence>
<sequence>MPVIIEIEVLKLILEEVILISKNGPKIKKRIMSLEVKQETVNKEIT</sequence>
<proteinExistence type="predicted"/>
<dbReference type="EMBL" id="CAJVQA010009913">
    <property type="protein sequence ID" value="CAG8691130.1"/>
    <property type="molecule type" value="Genomic_DNA"/>
</dbReference>
<evidence type="ECO:0000313" key="2">
    <source>
        <dbReference type="Proteomes" id="UP000789759"/>
    </source>
</evidence>
<organism evidence="1 2">
    <name type="scientific">Cetraspora pellucida</name>
    <dbReference type="NCBI Taxonomy" id="1433469"/>
    <lineage>
        <taxon>Eukaryota</taxon>
        <taxon>Fungi</taxon>
        <taxon>Fungi incertae sedis</taxon>
        <taxon>Mucoromycota</taxon>
        <taxon>Glomeromycotina</taxon>
        <taxon>Glomeromycetes</taxon>
        <taxon>Diversisporales</taxon>
        <taxon>Gigasporaceae</taxon>
        <taxon>Cetraspora</taxon>
    </lineage>
</organism>
<accession>A0A9N9HKJ5</accession>
<protein>
    <submittedName>
        <fullName evidence="1">6402_t:CDS:1</fullName>
    </submittedName>
</protein>
<dbReference type="Proteomes" id="UP000789759">
    <property type="component" value="Unassembled WGS sequence"/>
</dbReference>
<gene>
    <name evidence="1" type="ORF">CPELLU_LOCUS11302</name>
</gene>
<dbReference type="AlphaFoldDB" id="A0A9N9HKJ5"/>
<name>A0A9N9HKJ5_9GLOM</name>
<reference evidence="1" key="1">
    <citation type="submission" date="2021-06" db="EMBL/GenBank/DDBJ databases">
        <authorList>
            <person name="Kallberg Y."/>
            <person name="Tangrot J."/>
            <person name="Rosling A."/>
        </authorList>
    </citation>
    <scope>NUCLEOTIDE SEQUENCE</scope>
    <source>
        <strain evidence="1">FL966</strain>
    </source>
</reference>
<keyword evidence="2" id="KW-1185">Reference proteome</keyword>
<comment type="caution">
    <text evidence="1">The sequence shown here is derived from an EMBL/GenBank/DDBJ whole genome shotgun (WGS) entry which is preliminary data.</text>
</comment>